<dbReference type="InterPro" id="IPR002477">
    <property type="entry name" value="Peptidoglycan-bd-like"/>
</dbReference>
<gene>
    <name evidence="6" type="ORF">PoB_002002800</name>
</gene>
<dbReference type="Proteomes" id="UP000735302">
    <property type="component" value="Unassembled WGS sequence"/>
</dbReference>
<keyword evidence="3" id="KW-0732">Signal</keyword>
<protein>
    <submittedName>
        <fullName evidence="6">Matrix metalloproteinase 9</fullName>
    </submittedName>
</protein>
<dbReference type="GO" id="GO:0030198">
    <property type="term" value="P:extracellular matrix organization"/>
    <property type="evidence" value="ECO:0007669"/>
    <property type="project" value="TreeGrafter"/>
</dbReference>
<reference evidence="6 7" key="1">
    <citation type="journal article" date="2021" name="Elife">
        <title>Chloroplast acquisition without the gene transfer in kleptoplastic sea slugs, Plakobranchus ocellatus.</title>
        <authorList>
            <person name="Maeda T."/>
            <person name="Takahashi S."/>
            <person name="Yoshida T."/>
            <person name="Shimamura S."/>
            <person name="Takaki Y."/>
            <person name="Nagai Y."/>
            <person name="Toyoda A."/>
            <person name="Suzuki Y."/>
            <person name="Arimoto A."/>
            <person name="Ishii H."/>
            <person name="Satoh N."/>
            <person name="Nishiyama T."/>
            <person name="Hasebe M."/>
            <person name="Maruyama T."/>
            <person name="Minagawa J."/>
            <person name="Obokata J."/>
            <person name="Shigenobu S."/>
        </authorList>
    </citation>
    <scope>NUCLEOTIDE SEQUENCE [LARGE SCALE GENOMIC DNA]</scope>
</reference>
<dbReference type="EMBL" id="BLXT01002352">
    <property type="protein sequence ID" value="GFN93522.1"/>
    <property type="molecule type" value="Genomic_DNA"/>
</dbReference>
<comment type="caution">
    <text evidence="6">The sequence shown here is derived from an EMBL/GenBank/DDBJ whole genome shotgun (WGS) entry which is preliminary data.</text>
</comment>
<keyword evidence="4 6" id="KW-0482">Metalloprotease</keyword>
<feature type="domain" description="Peptidoglycan binding-like" evidence="5">
    <location>
        <begin position="20"/>
        <end position="69"/>
    </location>
</feature>
<evidence type="ECO:0000256" key="1">
    <source>
        <dbReference type="ARBA" id="ARBA00001947"/>
    </source>
</evidence>
<keyword evidence="7" id="KW-1185">Reference proteome</keyword>
<dbReference type="Pfam" id="PF01471">
    <property type="entry name" value="PG_binding_1"/>
    <property type="match status" value="1"/>
</dbReference>
<proteinExistence type="inferred from homology"/>
<name>A0AAV3ZG03_9GAST</name>
<organism evidence="6 7">
    <name type="scientific">Plakobranchus ocellatus</name>
    <dbReference type="NCBI Taxonomy" id="259542"/>
    <lineage>
        <taxon>Eukaryota</taxon>
        <taxon>Metazoa</taxon>
        <taxon>Spiralia</taxon>
        <taxon>Lophotrochozoa</taxon>
        <taxon>Mollusca</taxon>
        <taxon>Gastropoda</taxon>
        <taxon>Heterobranchia</taxon>
        <taxon>Euthyneura</taxon>
        <taxon>Panpulmonata</taxon>
        <taxon>Sacoglossa</taxon>
        <taxon>Placobranchoidea</taxon>
        <taxon>Plakobranchidae</taxon>
        <taxon>Plakobranchus</taxon>
    </lineage>
</organism>
<dbReference type="Gene3D" id="1.10.101.10">
    <property type="entry name" value="PGBD-like superfamily/PGBD"/>
    <property type="match status" value="1"/>
</dbReference>
<comment type="cofactor">
    <cofactor evidence="1">
        <name>Zn(2+)</name>
        <dbReference type="ChEBI" id="CHEBI:29105"/>
    </cofactor>
</comment>
<dbReference type="InterPro" id="IPR036365">
    <property type="entry name" value="PGBD-like_sf"/>
</dbReference>
<evidence type="ECO:0000313" key="6">
    <source>
        <dbReference type="EMBL" id="GFN93522.1"/>
    </source>
</evidence>
<comment type="similarity">
    <text evidence="2">Belongs to the peptidase M10A family.</text>
</comment>
<keyword evidence="4 6" id="KW-0645">Protease</keyword>
<dbReference type="SUPFAM" id="SSF47090">
    <property type="entry name" value="PGBD-like"/>
    <property type="match status" value="1"/>
</dbReference>
<dbReference type="AlphaFoldDB" id="A0AAV3ZG03"/>
<dbReference type="GO" id="GO:0004222">
    <property type="term" value="F:metalloendopeptidase activity"/>
    <property type="evidence" value="ECO:0007669"/>
    <property type="project" value="TreeGrafter"/>
</dbReference>
<evidence type="ECO:0000256" key="3">
    <source>
        <dbReference type="ARBA" id="ARBA00022729"/>
    </source>
</evidence>
<dbReference type="PANTHER" id="PTHR10201:SF291">
    <property type="entry name" value="MATRIX METALLOPROTEINASE 1, ISOFORM C-RELATED"/>
    <property type="match status" value="1"/>
</dbReference>
<sequence length="131" mass="15115">MSSLWAHERHYNNRVIYPDEYLNHLGYLDNGHGFWMHTRSERRAAIRLYQKQNGLKQTGKIDKKTWQLMKTPRCAVPDFGVISLVQQRSTHNIQNGVSVRKKRAALNGRIKKAVSLGVPFGKNKAIKMASR</sequence>
<dbReference type="GO" id="GO:0030574">
    <property type="term" value="P:collagen catabolic process"/>
    <property type="evidence" value="ECO:0007669"/>
    <property type="project" value="TreeGrafter"/>
</dbReference>
<keyword evidence="4 6" id="KW-0378">Hydrolase</keyword>
<evidence type="ECO:0000256" key="4">
    <source>
        <dbReference type="ARBA" id="ARBA00023049"/>
    </source>
</evidence>
<accession>A0AAV3ZG03</accession>
<evidence type="ECO:0000313" key="7">
    <source>
        <dbReference type="Proteomes" id="UP000735302"/>
    </source>
</evidence>
<evidence type="ECO:0000256" key="2">
    <source>
        <dbReference type="ARBA" id="ARBA00010370"/>
    </source>
</evidence>
<dbReference type="PANTHER" id="PTHR10201">
    <property type="entry name" value="MATRIX METALLOPROTEINASE"/>
    <property type="match status" value="1"/>
</dbReference>
<dbReference type="InterPro" id="IPR036366">
    <property type="entry name" value="PGBDSf"/>
</dbReference>
<evidence type="ECO:0000259" key="5">
    <source>
        <dbReference type="Pfam" id="PF01471"/>
    </source>
</evidence>